<keyword evidence="2" id="KW-1185">Reference proteome</keyword>
<evidence type="ECO:0000313" key="2">
    <source>
        <dbReference type="Proteomes" id="UP000247536"/>
    </source>
</evidence>
<evidence type="ECO:0000313" key="1">
    <source>
        <dbReference type="EMBL" id="PYB71681.1"/>
    </source>
</evidence>
<comment type="caution">
    <text evidence="1">The sequence shown here is derived from an EMBL/GenBank/DDBJ whole genome shotgun (WGS) entry which is preliminary data.</text>
</comment>
<proteinExistence type="predicted"/>
<accession>A0ABX5NTA4</accession>
<dbReference type="Proteomes" id="UP000247536">
    <property type="component" value="Unassembled WGS sequence"/>
</dbReference>
<gene>
    <name evidence="1" type="ORF">DMY87_15815</name>
</gene>
<protein>
    <submittedName>
        <fullName evidence="1">Uncharacterized protein</fullName>
    </submittedName>
</protein>
<dbReference type="EMBL" id="QJRY01000006">
    <property type="protein sequence ID" value="PYB71681.1"/>
    <property type="molecule type" value="Genomic_DNA"/>
</dbReference>
<reference evidence="1 2" key="1">
    <citation type="submission" date="2018-06" db="EMBL/GenBank/DDBJ databases">
        <title>Rhizobium wuzhouense sp. nov., isolated from roots of Oryza officinalis.</title>
        <authorList>
            <person name="Yuan T."/>
        </authorList>
    </citation>
    <scope>NUCLEOTIDE SEQUENCE [LARGE SCALE GENOMIC DNA]</scope>
    <source>
        <strain evidence="1 2">W44</strain>
    </source>
</reference>
<organism evidence="1 2">
    <name type="scientific">Rhizobium wuzhouense</name>
    <dbReference type="NCBI Taxonomy" id="1986026"/>
    <lineage>
        <taxon>Bacteria</taxon>
        <taxon>Pseudomonadati</taxon>
        <taxon>Pseudomonadota</taxon>
        <taxon>Alphaproteobacteria</taxon>
        <taxon>Hyphomicrobiales</taxon>
        <taxon>Rhizobiaceae</taxon>
        <taxon>Rhizobium/Agrobacterium group</taxon>
        <taxon>Rhizobium</taxon>
    </lineage>
</organism>
<sequence>MESEFRTQGNHQHDSAFNGRALVRDLGKGQLPMRLNRVVRSSIVHLFSRSVFPQDAARLEKAVTQMDYKGSVPGLFLNLGFLFC</sequence>
<dbReference type="RefSeq" id="WP_110792626.1">
    <property type="nucleotide sequence ID" value="NZ_QJRY01000006.1"/>
</dbReference>
<name>A0ABX5NTA4_9HYPH</name>